<dbReference type="Pfam" id="PF09991">
    <property type="entry name" value="DUF2232"/>
    <property type="match status" value="1"/>
</dbReference>
<dbReference type="PANTHER" id="PTHR41324:SF1">
    <property type="entry name" value="DUF2232 DOMAIN-CONTAINING PROTEIN"/>
    <property type="match status" value="1"/>
</dbReference>
<gene>
    <name evidence="2" type="ORF">SBF1_8610002</name>
</gene>
<keyword evidence="1" id="KW-0812">Transmembrane</keyword>
<evidence type="ECO:0000313" key="2">
    <source>
        <dbReference type="EMBL" id="SPF55773.1"/>
    </source>
</evidence>
<feature type="transmembrane region" description="Helical" evidence="1">
    <location>
        <begin position="63"/>
        <end position="84"/>
    </location>
</feature>
<evidence type="ECO:0000256" key="1">
    <source>
        <dbReference type="SAM" id="Phobius"/>
    </source>
</evidence>
<accession>A0A2U3LV03</accession>
<dbReference type="AlphaFoldDB" id="A0A2U3LV03"/>
<dbReference type="EMBL" id="OMOF01000847">
    <property type="protein sequence ID" value="SPF55773.1"/>
    <property type="molecule type" value="Genomic_DNA"/>
</dbReference>
<feature type="transmembrane region" description="Helical" evidence="1">
    <location>
        <begin position="96"/>
        <end position="118"/>
    </location>
</feature>
<sequence>MPPEQLAQMAEQMQTVMGFVKIILPSGFVLASVADTFLNFLIAKAVLKKLGHGIADFPPFKVWTFPSYLVYFFALALVMIYWGQSRELTILYHSGMNLYMLMSVILFVQGLSLFNYVVDKYNLSRWVRGIILMLILTNGFLSQLLICAGAVDTIIDYRRLRAPRKTS</sequence>
<dbReference type="PANTHER" id="PTHR41324">
    <property type="entry name" value="MEMBRANE PROTEIN-RELATED"/>
    <property type="match status" value="1"/>
</dbReference>
<reference evidence="3" key="1">
    <citation type="submission" date="2018-02" db="EMBL/GenBank/DDBJ databases">
        <authorList>
            <person name="Hausmann B."/>
        </authorList>
    </citation>
    <scope>NUCLEOTIDE SEQUENCE [LARGE SCALE GENOMIC DNA]</scope>
    <source>
        <strain evidence="3">Peat soil MAG SbF1</strain>
    </source>
</reference>
<organism evidence="2 3">
    <name type="scientific">Candidatus Desulfosporosinus infrequens</name>
    <dbReference type="NCBI Taxonomy" id="2043169"/>
    <lineage>
        <taxon>Bacteria</taxon>
        <taxon>Bacillati</taxon>
        <taxon>Bacillota</taxon>
        <taxon>Clostridia</taxon>
        <taxon>Eubacteriales</taxon>
        <taxon>Desulfitobacteriaceae</taxon>
        <taxon>Desulfosporosinus</taxon>
    </lineage>
</organism>
<dbReference type="OrthoDB" id="1726902at2"/>
<feature type="transmembrane region" description="Helical" evidence="1">
    <location>
        <begin position="22"/>
        <end position="43"/>
    </location>
</feature>
<dbReference type="Proteomes" id="UP000238916">
    <property type="component" value="Unassembled WGS sequence"/>
</dbReference>
<keyword evidence="1" id="KW-1133">Transmembrane helix</keyword>
<evidence type="ECO:0000313" key="3">
    <source>
        <dbReference type="Proteomes" id="UP000238916"/>
    </source>
</evidence>
<protein>
    <submittedName>
        <fullName evidence="2">Uncharacterized protein</fullName>
    </submittedName>
</protein>
<proteinExistence type="predicted"/>
<feature type="transmembrane region" description="Helical" evidence="1">
    <location>
        <begin position="130"/>
        <end position="155"/>
    </location>
</feature>
<name>A0A2U3LV03_9FIRM</name>
<dbReference type="InterPro" id="IPR018710">
    <property type="entry name" value="DUF2232"/>
</dbReference>
<keyword evidence="1" id="KW-0472">Membrane</keyword>